<dbReference type="Proteomes" id="UP000298327">
    <property type="component" value="Unassembled WGS sequence"/>
</dbReference>
<protein>
    <submittedName>
        <fullName evidence="1">Uncharacterized protein</fullName>
    </submittedName>
</protein>
<comment type="caution">
    <text evidence="1">The sequence shown here is derived from an EMBL/GenBank/DDBJ whole genome shotgun (WGS) entry which is preliminary data.</text>
</comment>
<reference evidence="1 2" key="1">
    <citation type="submission" date="2019-02" db="EMBL/GenBank/DDBJ databases">
        <title>Genome sequencing of the rare red list fungi Dentipellis fragilis.</title>
        <authorList>
            <person name="Buettner E."/>
            <person name="Kellner H."/>
        </authorList>
    </citation>
    <scope>NUCLEOTIDE SEQUENCE [LARGE SCALE GENOMIC DNA]</scope>
    <source>
        <strain evidence="1 2">DSM 105465</strain>
    </source>
</reference>
<evidence type="ECO:0000313" key="2">
    <source>
        <dbReference type="Proteomes" id="UP000298327"/>
    </source>
</evidence>
<name>A0A4Y9XQA8_9AGAM</name>
<accession>A0A4Y9XQA8</accession>
<proteinExistence type="predicted"/>
<dbReference type="EMBL" id="SEOQ01001296">
    <property type="protein sequence ID" value="TFY52494.1"/>
    <property type="molecule type" value="Genomic_DNA"/>
</dbReference>
<evidence type="ECO:0000313" key="1">
    <source>
        <dbReference type="EMBL" id="TFY52494.1"/>
    </source>
</evidence>
<dbReference type="AlphaFoldDB" id="A0A4Y9XQA8"/>
<sequence length="106" mass="10887">MLPLIPASSIAHRPLSTSTQCTYALTAAPGSPSRGYSGRIRGGHNPGASSAPSLFLLHPMLSPMSPSYQCRPLANAALSPTLPSCPRCPPAYAALLPMLPACPCSS</sequence>
<organism evidence="1 2">
    <name type="scientific">Dentipellis fragilis</name>
    <dbReference type="NCBI Taxonomy" id="205917"/>
    <lineage>
        <taxon>Eukaryota</taxon>
        <taxon>Fungi</taxon>
        <taxon>Dikarya</taxon>
        <taxon>Basidiomycota</taxon>
        <taxon>Agaricomycotina</taxon>
        <taxon>Agaricomycetes</taxon>
        <taxon>Russulales</taxon>
        <taxon>Hericiaceae</taxon>
        <taxon>Dentipellis</taxon>
    </lineage>
</organism>
<gene>
    <name evidence="1" type="ORF">EVG20_g10525</name>
</gene>
<keyword evidence="2" id="KW-1185">Reference proteome</keyword>